<protein>
    <recommendedName>
        <fullName evidence="1">BON domain-containing protein</fullName>
    </recommendedName>
</protein>
<evidence type="ECO:0000259" key="1">
    <source>
        <dbReference type="Pfam" id="PF04972"/>
    </source>
</evidence>
<evidence type="ECO:0000313" key="2">
    <source>
        <dbReference type="EMBL" id="GLI93741.1"/>
    </source>
</evidence>
<dbReference type="RefSeq" id="WP_281803733.1">
    <property type="nucleotide sequence ID" value="NZ_BSEC01000001.1"/>
</dbReference>
<name>A0A9W6LSR7_9HYPH</name>
<proteinExistence type="predicted"/>
<accession>A0A9W6LSR7</accession>
<feature type="domain" description="BON" evidence="1">
    <location>
        <begin position="13"/>
        <end position="53"/>
    </location>
</feature>
<dbReference type="Pfam" id="PF04972">
    <property type="entry name" value="BON"/>
    <property type="match status" value="1"/>
</dbReference>
<dbReference type="EMBL" id="BSEC01000001">
    <property type="protein sequence ID" value="GLI93741.1"/>
    <property type="molecule type" value="Genomic_DNA"/>
</dbReference>
<dbReference type="AlphaFoldDB" id="A0A9W6LSR7"/>
<dbReference type="Proteomes" id="UP001144323">
    <property type="component" value="Unassembled WGS sequence"/>
</dbReference>
<sequence length="136" mass="14016">MGRDVGELGPLLKAALPNSNISARTVNEVIILTGDVGSAGDAKRAVDIAKGFASRVAGTTVDNTATGSNTNVVNALTIRGEEQVMLKVTVAEVDRKVIKQLGVSADTRGNTLLSGGWGKLVSENPFGVNPVMSLRG</sequence>
<comment type="caution">
    <text evidence="2">The sequence shown here is derived from an EMBL/GenBank/DDBJ whole genome shotgun (WGS) entry which is preliminary data.</text>
</comment>
<organism evidence="2 3">
    <name type="scientific">Methylocystis echinoides</name>
    <dbReference type="NCBI Taxonomy" id="29468"/>
    <lineage>
        <taxon>Bacteria</taxon>
        <taxon>Pseudomonadati</taxon>
        <taxon>Pseudomonadota</taxon>
        <taxon>Alphaproteobacteria</taxon>
        <taxon>Hyphomicrobiales</taxon>
        <taxon>Methylocystaceae</taxon>
        <taxon>Methylocystis</taxon>
    </lineage>
</organism>
<dbReference type="InterPro" id="IPR007055">
    <property type="entry name" value="BON_dom"/>
</dbReference>
<reference evidence="2" key="1">
    <citation type="journal article" date="2023" name="Int. J. Syst. Evol. Microbiol.">
        <title>Methylocystis iwaonis sp. nov., a type II methane-oxidizing bacterium from surface soil of a rice paddy field in Japan, and emended description of the genus Methylocystis (ex Whittenbury et al. 1970) Bowman et al. 1993.</title>
        <authorList>
            <person name="Kaise H."/>
            <person name="Sawadogo J.B."/>
            <person name="Alam M.S."/>
            <person name="Ueno C."/>
            <person name="Dianou D."/>
            <person name="Shinjo R."/>
            <person name="Asakawa S."/>
        </authorList>
    </citation>
    <scope>NUCLEOTIDE SEQUENCE</scope>
    <source>
        <strain evidence="2">LMG27198</strain>
    </source>
</reference>
<evidence type="ECO:0000313" key="3">
    <source>
        <dbReference type="Proteomes" id="UP001144323"/>
    </source>
</evidence>
<gene>
    <name evidence="2" type="ORF">LMG27198_27330</name>
</gene>
<keyword evidence="3" id="KW-1185">Reference proteome</keyword>